<evidence type="ECO:0000313" key="10">
    <source>
        <dbReference type="Proteomes" id="UP001422759"/>
    </source>
</evidence>
<dbReference type="SUPFAM" id="SSF55545">
    <property type="entry name" value="beta-N-acetylhexosaminidase-like domain"/>
    <property type="match status" value="1"/>
</dbReference>
<sequence>MDLIPAPLAAQYVEEWAVPLGRDTPLTAGPGAEAAGAWLRSALGAATGLPLPPSGGDGIELAVDPALAPESYRISVRDGRAVVRGGDPAGVFWGAQTLRQLLGPDAFRRAPLRRTGWVLPGCEIEDTPRFGWRGVLLDVSRHFLPKSDVLRFLDLMAAHKLNVLHLHLTDDQGWRIEIKRYPRLTSVGGWRERSMVGYRGGRTEGRADAESDERQATDEGGSAGGRSVGVGSGATGGEAACRGGERRDDRPHGGYYTQDDLREIVAYAADRQITVVPEIDLPGHAQAAICAYPELGNTDVVDTAALGVWTDWGVNPNVLNVSDATLRFFEGVLTELLEVFPSEFVHLGGDECPKDQWRASPAAQARIKELGLAGEDELQSWFIRHFDRWLTARGRRLIGWDEILEGGLAPGAAVSSWRGYAGGVAAARAGHDVVMCPEQHVYLDHRQAVGPDEPIPVGYVRSLEDVYRFEPLPPDLDGEAARRVIGTQANLWTEFADDARDIDYRAFPRLAAFAEVAWSELPAAGDRDFAGFEHRMAAHYARLDALGVEYRPPGGPHPWQRRPGVAGRPSDGPVPTV</sequence>
<dbReference type="InterPro" id="IPR017853">
    <property type="entry name" value="GH"/>
</dbReference>
<dbReference type="Pfam" id="PF00728">
    <property type="entry name" value="Glyco_hydro_20"/>
    <property type="match status" value="1"/>
</dbReference>
<gene>
    <name evidence="9" type="ORF">GCM10009760_30570</name>
</gene>
<name>A0ABN2ZKV0_9ACTN</name>
<evidence type="ECO:0000313" key="9">
    <source>
        <dbReference type="EMBL" id="GAA2143799.1"/>
    </source>
</evidence>
<evidence type="ECO:0000256" key="6">
    <source>
        <dbReference type="SAM" id="MobiDB-lite"/>
    </source>
</evidence>
<dbReference type="Pfam" id="PF02838">
    <property type="entry name" value="Glyco_hydro_20b"/>
    <property type="match status" value="1"/>
</dbReference>
<dbReference type="Proteomes" id="UP001422759">
    <property type="component" value="Unassembled WGS sequence"/>
</dbReference>
<dbReference type="EMBL" id="BAAANT010000015">
    <property type="protein sequence ID" value="GAA2143799.1"/>
    <property type="molecule type" value="Genomic_DNA"/>
</dbReference>
<dbReference type="Gene3D" id="3.20.20.80">
    <property type="entry name" value="Glycosidases"/>
    <property type="match status" value="1"/>
</dbReference>
<dbReference type="PANTHER" id="PTHR22600">
    <property type="entry name" value="BETA-HEXOSAMINIDASE"/>
    <property type="match status" value="1"/>
</dbReference>
<feature type="domain" description="Beta-hexosaminidase bacterial type N-terminal" evidence="8">
    <location>
        <begin position="2"/>
        <end position="126"/>
    </location>
</feature>
<dbReference type="InterPro" id="IPR025705">
    <property type="entry name" value="Beta_hexosaminidase_sua/sub"/>
</dbReference>
<feature type="region of interest" description="Disordered" evidence="6">
    <location>
        <begin position="200"/>
        <end position="256"/>
    </location>
</feature>
<proteinExistence type="inferred from homology"/>
<feature type="domain" description="Glycoside hydrolase family 20 catalytic" evidence="7">
    <location>
        <begin position="130"/>
        <end position="520"/>
    </location>
</feature>
<dbReference type="PIRSF" id="PIRSF001093">
    <property type="entry name" value="B-hxosamndse_ab_euk"/>
    <property type="match status" value="1"/>
</dbReference>
<feature type="region of interest" description="Disordered" evidence="6">
    <location>
        <begin position="553"/>
        <end position="577"/>
    </location>
</feature>
<dbReference type="Gene3D" id="3.30.379.10">
    <property type="entry name" value="Chitobiase/beta-hexosaminidase domain 2-like"/>
    <property type="match status" value="1"/>
</dbReference>
<protein>
    <recommendedName>
        <fullName evidence="3">beta-N-acetylhexosaminidase</fullName>
        <ecNumber evidence="3">3.2.1.52</ecNumber>
    </recommendedName>
</protein>
<accession>A0ABN2ZKV0</accession>
<reference evidence="9 10" key="1">
    <citation type="journal article" date="2019" name="Int. J. Syst. Evol. Microbiol.">
        <title>The Global Catalogue of Microorganisms (GCM) 10K type strain sequencing project: providing services to taxonomists for standard genome sequencing and annotation.</title>
        <authorList>
            <consortium name="The Broad Institute Genomics Platform"/>
            <consortium name="The Broad Institute Genome Sequencing Center for Infectious Disease"/>
            <person name="Wu L."/>
            <person name="Ma J."/>
        </authorList>
    </citation>
    <scope>NUCLEOTIDE SEQUENCE [LARGE SCALE GENOMIC DNA]</scope>
    <source>
        <strain evidence="9 10">JCM 14560</strain>
    </source>
</reference>
<evidence type="ECO:0000256" key="1">
    <source>
        <dbReference type="ARBA" id="ARBA00001231"/>
    </source>
</evidence>
<comment type="catalytic activity">
    <reaction evidence="1">
        <text>Hydrolysis of terminal non-reducing N-acetyl-D-hexosamine residues in N-acetyl-beta-D-hexosaminides.</text>
        <dbReference type="EC" id="3.2.1.52"/>
    </reaction>
</comment>
<dbReference type="EC" id="3.2.1.52" evidence="3"/>
<dbReference type="PANTHER" id="PTHR22600:SF57">
    <property type="entry name" value="BETA-N-ACETYLHEXOSAMINIDASE"/>
    <property type="match status" value="1"/>
</dbReference>
<keyword evidence="5" id="KW-0326">Glycosidase</keyword>
<comment type="similarity">
    <text evidence="2">Belongs to the glycosyl hydrolase 20 family.</text>
</comment>
<dbReference type="PRINTS" id="PR00738">
    <property type="entry name" value="GLHYDRLASE20"/>
</dbReference>
<evidence type="ECO:0000259" key="7">
    <source>
        <dbReference type="Pfam" id="PF00728"/>
    </source>
</evidence>
<dbReference type="CDD" id="cd06563">
    <property type="entry name" value="GH20_chitobiase-like"/>
    <property type="match status" value="1"/>
</dbReference>
<evidence type="ECO:0000256" key="4">
    <source>
        <dbReference type="ARBA" id="ARBA00022801"/>
    </source>
</evidence>
<evidence type="ECO:0000256" key="5">
    <source>
        <dbReference type="ARBA" id="ARBA00023295"/>
    </source>
</evidence>
<evidence type="ECO:0000256" key="3">
    <source>
        <dbReference type="ARBA" id="ARBA00012663"/>
    </source>
</evidence>
<organism evidence="9 10">
    <name type="scientific">Kitasatospora kazusensis</name>
    <dbReference type="NCBI Taxonomy" id="407974"/>
    <lineage>
        <taxon>Bacteria</taxon>
        <taxon>Bacillati</taxon>
        <taxon>Actinomycetota</taxon>
        <taxon>Actinomycetes</taxon>
        <taxon>Kitasatosporales</taxon>
        <taxon>Streptomycetaceae</taxon>
        <taxon>Kitasatospora</taxon>
    </lineage>
</organism>
<keyword evidence="4" id="KW-0378">Hydrolase</keyword>
<dbReference type="InterPro" id="IPR029018">
    <property type="entry name" value="Hex-like_dom2"/>
</dbReference>
<evidence type="ECO:0000256" key="2">
    <source>
        <dbReference type="ARBA" id="ARBA00006285"/>
    </source>
</evidence>
<dbReference type="RefSeq" id="WP_344465089.1">
    <property type="nucleotide sequence ID" value="NZ_BAAANT010000015.1"/>
</dbReference>
<dbReference type="SUPFAM" id="SSF51445">
    <property type="entry name" value="(Trans)glycosidases"/>
    <property type="match status" value="1"/>
</dbReference>
<feature type="compositionally biased region" description="Basic and acidic residues" evidence="6">
    <location>
        <begin position="201"/>
        <end position="217"/>
    </location>
</feature>
<comment type="caution">
    <text evidence="9">The sequence shown here is derived from an EMBL/GenBank/DDBJ whole genome shotgun (WGS) entry which is preliminary data.</text>
</comment>
<feature type="compositionally biased region" description="Basic and acidic residues" evidence="6">
    <location>
        <begin position="243"/>
        <end position="252"/>
    </location>
</feature>
<keyword evidence="10" id="KW-1185">Reference proteome</keyword>
<evidence type="ECO:0000259" key="8">
    <source>
        <dbReference type="Pfam" id="PF02838"/>
    </source>
</evidence>
<dbReference type="InterPro" id="IPR015883">
    <property type="entry name" value="Glyco_hydro_20_cat"/>
</dbReference>
<dbReference type="InterPro" id="IPR015882">
    <property type="entry name" value="HEX_bac_N"/>
</dbReference>
<feature type="compositionally biased region" description="Gly residues" evidence="6">
    <location>
        <begin position="221"/>
        <end position="236"/>
    </location>
</feature>